<dbReference type="GO" id="GO:0005886">
    <property type="term" value="C:plasma membrane"/>
    <property type="evidence" value="ECO:0007669"/>
    <property type="project" value="TreeGrafter"/>
</dbReference>
<dbReference type="InterPro" id="IPR026961">
    <property type="entry name" value="PGG_dom"/>
</dbReference>
<dbReference type="SMART" id="SM00248">
    <property type="entry name" value="ANK"/>
    <property type="match status" value="3"/>
</dbReference>
<organism evidence="10">
    <name type="scientific">Fagus sylvatica</name>
    <name type="common">Beechnut</name>
    <dbReference type="NCBI Taxonomy" id="28930"/>
    <lineage>
        <taxon>Eukaryota</taxon>
        <taxon>Viridiplantae</taxon>
        <taxon>Streptophyta</taxon>
        <taxon>Embryophyta</taxon>
        <taxon>Tracheophyta</taxon>
        <taxon>Spermatophyta</taxon>
        <taxon>Magnoliopsida</taxon>
        <taxon>eudicotyledons</taxon>
        <taxon>Gunneridae</taxon>
        <taxon>Pentapetalae</taxon>
        <taxon>rosids</taxon>
        <taxon>fabids</taxon>
        <taxon>Fagales</taxon>
        <taxon>Fagaceae</taxon>
        <taxon>Fagus</taxon>
    </lineage>
</organism>
<feature type="domain" description="PGG" evidence="9">
    <location>
        <begin position="388"/>
        <end position="500"/>
    </location>
</feature>
<feature type="transmembrane region" description="Helical" evidence="8">
    <location>
        <begin position="472"/>
        <end position="496"/>
    </location>
</feature>
<keyword evidence="5 7" id="KW-0040">ANK repeat</keyword>
<evidence type="ECO:0000256" key="4">
    <source>
        <dbReference type="ARBA" id="ARBA00022989"/>
    </source>
</evidence>
<evidence type="ECO:0000256" key="5">
    <source>
        <dbReference type="ARBA" id="ARBA00023043"/>
    </source>
</evidence>
<evidence type="ECO:0000256" key="3">
    <source>
        <dbReference type="ARBA" id="ARBA00022737"/>
    </source>
</evidence>
<evidence type="ECO:0000256" key="6">
    <source>
        <dbReference type="ARBA" id="ARBA00023136"/>
    </source>
</evidence>
<accession>A0A2N9HCF6</accession>
<dbReference type="PROSITE" id="PS50297">
    <property type="entry name" value="ANK_REP_REGION"/>
    <property type="match status" value="1"/>
</dbReference>
<dbReference type="Pfam" id="PF12796">
    <property type="entry name" value="Ank_2"/>
    <property type="match status" value="1"/>
</dbReference>
<name>A0A2N9HCF6_FAGSY</name>
<protein>
    <recommendedName>
        <fullName evidence="9">PGG domain-containing protein</fullName>
    </recommendedName>
</protein>
<evidence type="ECO:0000313" key="10">
    <source>
        <dbReference type="EMBL" id="SPD09279.1"/>
    </source>
</evidence>
<feature type="transmembrane region" description="Helical" evidence="8">
    <location>
        <begin position="438"/>
        <end position="460"/>
    </location>
</feature>
<dbReference type="PANTHER" id="PTHR24186:SF36">
    <property type="entry name" value="SERINE_THREONINE-PROTEIN PHOSPHATASE 6 REGULATORY ANKYRIN REPEAT SUBUNIT A-LIKE"/>
    <property type="match status" value="1"/>
</dbReference>
<dbReference type="EMBL" id="OIVN01003173">
    <property type="protein sequence ID" value="SPD09279.1"/>
    <property type="molecule type" value="Genomic_DNA"/>
</dbReference>
<proteinExistence type="predicted"/>
<evidence type="ECO:0000256" key="1">
    <source>
        <dbReference type="ARBA" id="ARBA00004141"/>
    </source>
</evidence>
<sequence length="502" mass="55267">MASSTSLEADQASGQLREFKIGMDPDYYNAAEKGEIGIFKDIKEDIEKALNLILRTPNRNTVLHVYLTAFNKESESSSPTDFVNEILEMCPSLLWQANTKGETPLHIASRYGHASMVEVLIKHAGPPQEDPESGVTTIVKEMLEMPNKEKDTALHEASCTSPAHGGPLGRTTLHAAVIWEDKEGVAKFALNVEDESVWLEDIPSPVRAVAHANAHVDVEALRVILDRSSFNHLLNEKDVDGSTPLHHHSKSSQYLKDLMCHDRVDKMAFNKENLDAYGIALTNSELSDQKVGWRRIPPNEIGAASAIAGSRKFIFLAQTLMMLPLWLRATAAIHAASGSEEIEMTLFECGHFGRFRRSFIDDKIELEKKVYSLPSIWYLKRADFVSMMQNASTVYLVVDGLIATVTFAAGITMPGGFIGIEGPHQGSAVLTRNTAFRAFVITDTIAMVQSCSAAFISLFMPLLFHEKDPGDFSFLLASMAFCLTISAMGATVLAFVTAHTLF</sequence>
<dbReference type="SUPFAM" id="SSF48403">
    <property type="entry name" value="Ankyrin repeat"/>
    <property type="match status" value="1"/>
</dbReference>
<dbReference type="InterPro" id="IPR002110">
    <property type="entry name" value="Ankyrin_rpt"/>
</dbReference>
<evidence type="ECO:0000259" key="9">
    <source>
        <dbReference type="Pfam" id="PF13962"/>
    </source>
</evidence>
<reference evidence="10" key="1">
    <citation type="submission" date="2018-02" db="EMBL/GenBank/DDBJ databases">
        <authorList>
            <person name="Cohen D.B."/>
            <person name="Kent A.D."/>
        </authorList>
    </citation>
    <scope>NUCLEOTIDE SEQUENCE</scope>
</reference>
<gene>
    <name evidence="10" type="ORF">FSB_LOCUS37161</name>
</gene>
<keyword evidence="2 8" id="KW-0812">Transmembrane</keyword>
<dbReference type="Gene3D" id="1.25.40.20">
    <property type="entry name" value="Ankyrin repeat-containing domain"/>
    <property type="match status" value="1"/>
</dbReference>
<keyword evidence="3" id="KW-0677">Repeat</keyword>
<dbReference type="AlphaFoldDB" id="A0A2N9HCF6"/>
<keyword evidence="4 8" id="KW-1133">Transmembrane helix</keyword>
<evidence type="ECO:0000256" key="7">
    <source>
        <dbReference type="PROSITE-ProRule" id="PRU00023"/>
    </source>
</evidence>
<dbReference type="PANTHER" id="PTHR24186">
    <property type="entry name" value="PROTEIN PHOSPHATASE 1 REGULATORY SUBUNIT"/>
    <property type="match status" value="1"/>
</dbReference>
<dbReference type="PROSITE" id="PS50088">
    <property type="entry name" value="ANK_REPEAT"/>
    <property type="match status" value="1"/>
</dbReference>
<dbReference type="InterPro" id="IPR036770">
    <property type="entry name" value="Ankyrin_rpt-contain_sf"/>
</dbReference>
<dbReference type="Pfam" id="PF13962">
    <property type="entry name" value="PGG"/>
    <property type="match status" value="1"/>
</dbReference>
<comment type="subcellular location">
    <subcellularLocation>
        <location evidence="1">Membrane</location>
        <topology evidence="1">Multi-pass membrane protein</topology>
    </subcellularLocation>
</comment>
<keyword evidence="6 8" id="KW-0472">Membrane</keyword>
<evidence type="ECO:0000256" key="8">
    <source>
        <dbReference type="SAM" id="Phobius"/>
    </source>
</evidence>
<evidence type="ECO:0000256" key="2">
    <source>
        <dbReference type="ARBA" id="ARBA00022692"/>
    </source>
</evidence>
<feature type="transmembrane region" description="Helical" evidence="8">
    <location>
        <begin position="394"/>
        <end position="417"/>
    </location>
</feature>
<feature type="repeat" description="ANK" evidence="7">
    <location>
        <begin position="100"/>
        <end position="123"/>
    </location>
</feature>